<reference evidence="2" key="1">
    <citation type="submission" date="2020-05" db="EMBL/GenBank/DDBJ databases">
        <authorList>
            <person name="Chiriac C."/>
            <person name="Salcher M."/>
            <person name="Ghai R."/>
            <person name="Kavagutti S V."/>
        </authorList>
    </citation>
    <scope>NUCLEOTIDE SEQUENCE</scope>
</reference>
<keyword evidence="1" id="KW-0812">Transmembrane</keyword>
<keyword evidence="1" id="KW-1133">Transmembrane helix</keyword>
<dbReference type="InterPro" id="IPR002994">
    <property type="entry name" value="Surf1/Shy1"/>
</dbReference>
<proteinExistence type="predicted"/>
<evidence type="ECO:0000313" key="2">
    <source>
        <dbReference type="EMBL" id="CAB4648965.1"/>
    </source>
</evidence>
<dbReference type="AlphaFoldDB" id="A0A6J6KLE1"/>
<organism evidence="2">
    <name type="scientific">freshwater metagenome</name>
    <dbReference type="NCBI Taxonomy" id="449393"/>
    <lineage>
        <taxon>unclassified sequences</taxon>
        <taxon>metagenomes</taxon>
        <taxon>ecological metagenomes</taxon>
    </lineage>
</organism>
<name>A0A6J6KLE1_9ZZZZ</name>
<keyword evidence="1" id="KW-0472">Membrane</keyword>
<dbReference type="Pfam" id="PF02104">
    <property type="entry name" value="SURF1"/>
    <property type="match status" value="1"/>
</dbReference>
<sequence>MLRNRYSEGKYGFDLLTLFHDQSGKSYWIDRGWIAPGATATDPPQLPRTSVTTVSIVGRLRLENSLPQGSFFAVSNEGSKKLISKWNAQSNTTVKTEKYYLDLISVSDATMNPKAPVVLPELTDGPHMAYALQWLFFAGLVIYGRFLLRRTR</sequence>
<evidence type="ECO:0000256" key="1">
    <source>
        <dbReference type="SAM" id="Phobius"/>
    </source>
</evidence>
<accession>A0A6J6KLE1</accession>
<dbReference type="PROSITE" id="PS50895">
    <property type="entry name" value="SURF1"/>
    <property type="match status" value="1"/>
</dbReference>
<dbReference type="EMBL" id="CAEZWO010000002">
    <property type="protein sequence ID" value="CAB4648965.1"/>
    <property type="molecule type" value="Genomic_DNA"/>
</dbReference>
<dbReference type="CDD" id="cd06662">
    <property type="entry name" value="SURF1"/>
    <property type="match status" value="1"/>
</dbReference>
<gene>
    <name evidence="2" type="ORF">UFOPK2254_00027</name>
</gene>
<feature type="transmembrane region" description="Helical" evidence="1">
    <location>
        <begin position="128"/>
        <end position="148"/>
    </location>
</feature>
<protein>
    <submittedName>
        <fullName evidence="2">Unannotated protein</fullName>
    </submittedName>
</protein>
<dbReference type="GO" id="GO:0016020">
    <property type="term" value="C:membrane"/>
    <property type="evidence" value="ECO:0007669"/>
    <property type="project" value="InterPro"/>
</dbReference>